<proteinExistence type="predicted"/>
<sequence>MGSGLTFSPPPAGRTLLAFPMADSLLISALVFFLTGLLLSALVTYRDYRAIKHIDYVIKQWQWVLLGFGLIQISFFSFGIGSVVFTMFTEHHLDRIEPAILWTFQFTLWTNICSSAQVLCTSCFILSATERWVSRLALRSETSFELGRMRPRTTG</sequence>
<feature type="transmembrane region" description="Helical" evidence="1">
    <location>
        <begin position="25"/>
        <end position="43"/>
    </location>
</feature>
<protein>
    <submittedName>
        <fullName evidence="2">Uncharacterized protein</fullName>
    </submittedName>
</protein>
<evidence type="ECO:0000313" key="3">
    <source>
        <dbReference type="Proteomes" id="UP000800093"/>
    </source>
</evidence>
<feature type="transmembrane region" description="Helical" evidence="1">
    <location>
        <begin position="63"/>
        <end position="88"/>
    </location>
</feature>
<evidence type="ECO:0000313" key="2">
    <source>
        <dbReference type="EMBL" id="KAF2257706.1"/>
    </source>
</evidence>
<keyword evidence="1" id="KW-1133">Transmembrane helix</keyword>
<keyword evidence="1" id="KW-0812">Transmembrane</keyword>
<feature type="transmembrane region" description="Helical" evidence="1">
    <location>
        <begin position="108"/>
        <end position="129"/>
    </location>
</feature>
<organism evidence="2 3">
    <name type="scientific">Lojkania enalia</name>
    <dbReference type="NCBI Taxonomy" id="147567"/>
    <lineage>
        <taxon>Eukaryota</taxon>
        <taxon>Fungi</taxon>
        <taxon>Dikarya</taxon>
        <taxon>Ascomycota</taxon>
        <taxon>Pezizomycotina</taxon>
        <taxon>Dothideomycetes</taxon>
        <taxon>Pleosporomycetidae</taxon>
        <taxon>Pleosporales</taxon>
        <taxon>Pleosporales incertae sedis</taxon>
        <taxon>Lojkania</taxon>
    </lineage>
</organism>
<name>A0A9P4JWH8_9PLEO</name>
<gene>
    <name evidence="2" type="ORF">CC78DRAFT_588135</name>
</gene>
<keyword evidence="3" id="KW-1185">Reference proteome</keyword>
<accession>A0A9P4JWH8</accession>
<dbReference type="EMBL" id="ML986873">
    <property type="protein sequence ID" value="KAF2257706.1"/>
    <property type="molecule type" value="Genomic_DNA"/>
</dbReference>
<reference evidence="3" key="1">
    <citation type="journal article" date="2020" name="Stud. Mycol.">
        <title>101 Dothideomycetes genomes: A test case for predicting lifestyles and emergence of pathogens.</title>
        <authorList>
            <person name="Haridas S."/>
            <person name="Albert R."/>
            <person name="Binder M."/>
            <person name="Bloem J."/>
            <person name="LaButti K."/>
            <person name="Salamov A."/>
            <person name="Andreopoulos B."/>
            <person name="Baker S."/>
            <person name="Barry K."/>
            <person name="Bills G."/>
            <person name="Bluhm B."/>
            <person name="Cannon C."/>
            <person name="Castanera R."/>
            <person name="Culley D."/>
            <person name="Daum C."/>
            <person name="Ezra D."/>
            <person name="Gonzalez J."/>
            <person name="Henrissat B."/>
            <person name="Kuo A."/>
            <person name="Liang C."/>
            <person name="Lipzen A."/>
            <person name="Lutzoni F."/>
            <person name="Magnuson J."/>
            <person name="Mondo S."/>
            <person name="Nolan M."/>
            <person name="Ohm R."/>
            <person name="Pangilinan J."/>
            <person name="Park H.-J."/>
            <person name="Ramirez L."/>
            <person name="Alfaro M."/>
            <person name="Sun H."/>
            <person name="Tritt A."/>
            <person name="Yoshinaga Y."/>
            <person name="Zwiers L.-H."/>
            <person name="Turgeon B."/>
            <person name="Goodwin S."/>
            <person name="Spatafora J."/>
            <person name="Crous P."/>
            <person name="Grigoriev I."/>
        </authorList>
    </citation>
    <scope>NUCLEOTIDE SEQUENCE [LARGE SCALE GENOMIC DNA]</scope>
    <source>
        <strain evidence="3">CBS 304.66</strain>
    </source>
</reference>
<dbReference type="Proteomes" id="UP000800093">
    <property type="component" value="Unassembled WGS sequence"/>
</dbReference>
<keyword evidence="1" id="KW-0472">Membrane</keyword>
<comment type="caution">
    <text evidence="2">The sequence shown here is derived from an EMBL/GenBank/DDBJ whole genome shotgun (WGS) entry which is preliminary data.</text>
</comment>
<dbReference type="AlphaFoldDB" id="A0A9P4JWH8"/>
<evidence type="ECO:0000256" key="1">
    <source>
        <dbReference type="SAM" id="Phobius"/>
    </source>
</evidence>